<protein>
    <submittedName>
        <fullName evidence="1">Uncharacterized protein</fullName>
    </submittedName>
</protein>
<evidence type="ECO:0000313" key="4">
    <source>
        <dbReference type="Proteomes" id="UP001210169"/>
    </source>
</evidence>
<evidence type="ECO:0000313" key="2">
    <source>
        <dbReference type="EMBL" id="WAU06037.1"/>
    </source>
</evidence>
<dbReference type="EMBL" id="BLIP01000001">
    <property type="protein sequence ID" value="GFE23643.1"/>
    <property type="molecule type" value="Genomic_DNA"/>
</dbReference>
<proteinExistence type="predicted"/>
<organism evidence="1 3">
    <name type="scientific">Streptomyces nigrescens</name>
    <dbReference type="NCBI Taxonomy" id="1920"/>
    <lineage>
        <taxon>Bacteria</taxon>
        <taxon>Bacillati</taxon>
        <taxon>Actinomycetota</taxon>
        <taxon>Actinomycetes</taxon>
        <taxon>Kitasatosporales</taxon>
        <taxon>Streptomycetaceae</taxon>
        <taxon>Streptomyces</taxon>
    </lineage>
</organism>
<dbReference type="Proteomes" id="UP001210169">
    <property type="component" value="Chromosome"/>
</dbReference>
<gene>
    <name evidence="1" type="ORF">Sliba_40960</name>
    <name evidence="2" type="ORF">STRNI_004485</name>
</gene>
<dbReference type="GeneID" id="301333646"/>
<evidence type="ECO:0000313" key="3">
    <source>
        <dbReference type="Proteomes" id="UP000429552"/>
    </source>
</evidence>
<sequence>MPKRRRWLPPVLVCCAMAAVAVGFWAIMALGARQPPRPEAAAEQIAGLQPDQHPSESRFYVPRTARVTNGTARLTYKVYGTGDSSVRDFWRTYDLKGSPPRTSQTSYTDHVAGHLRKISVTYENLPPDAPRLQREHPVDNHPATITVTAGPA</sequence>
<accession>A0A640TIH4</accession>
<dbReference type="RefSeq" id="WP_159487569.1">
    <property type="nucleotide sequence ID" value="NZ_BLIP01000001.1"/>
</dbReference>
<name>A0A640TIH4_STRNI</name>
<evidence type="ECO:0000313" key="1">
    <source>
        <dbReference type="EMBL" id="GFE23643.1"/>
    </source>
</evidence>
<dbReference type="AlphaFoldDB" id="A0A640TIH4"/>
<reference evidence="1 3" key="1">
    <citation type="submission" date="2019-12" db="EMBL/GenBank/DDBJ databases">
        <title>Whole genome shotgun sequence of Streptomyces libani subsp. libani NBRC 13452.</title>
        <authorList>
            <person name="Ichikawa N."/>
            <person name="Kimura A."/>
            <person name="Kitahashi Y."/>
            <person name="Komaki H."/>
            <person name="Tamura T."/>
        </authorList>
    </citation>
    <scope>NUCLEOTIDE SEQUENCE [LARGE SCALE GENOMIC DNA]</scope>
    <source>
        <strain evidence="1 3">NBRC 13452</strain>
    </source>
</reference>
<dbReference type="Proteomes" id="UP000429552">
    <property type="component" value="Unassembled WGS sequence"/>
</dbReference>
<reference evidence="2 4" key="2">
    <citation type="submission" date="2022-12" db="EMBL/GenBank/DDBJ databases">
        <authorList>
            <person name="Ruckert C."/>
            <person name="Busche T."/>
            <person name="Kalinowski J."/>
            <person name="Wittmann C."/>
        </authorList>
    </citation>
    <scope>NUCLEOTIDE SEQUENCE [LARGE SCALE GENOMIC DNA]</scope>
    <source>
        <strain evidence="2 4">DSM 40276</strain>
    </source>
</reference>
<dbReference type="EMBL" id="CP114203">
    <property type="protein sequence ID" value="WAU06037.1"/>
    <property type="molecule type" value="Genomic_DNA"/>
</dbReference>
<keyword evidence="4" id="KW-1185">Reference proteome</keyword>